<evidence type="ECO:0000256" key="4">
    <source>
        <dbReference type="ARBA" id="ARBA00022500"/>
    </source>
</evidence>
<dbReference type="PROSITE" id="PS50111">
    <property type="entry name" value="CHEMOTAXIS_TRANSDUC_2"/>
    <property type="match status" value="1"/>
</dbReference>
<comment type="subcellular location">
    <subcellularLocation>
        <location evidence="1">Cell inner membrane</location>
        <topology evidence="1">Multi-pass membrane protein</topology>
    </subcellularLocation>
</comment>
<keyword evidence="16" id="KW-1185">Reference proteome</keyword>
<keyword evidence="8 12" id="KW-0472">Membrane</keyword>
<dbReference type="Proteomes" id="UP000327179">
    <property type="component" value="Chromosome"/>
</dbReference>
<evidence type="ECO:0000256" key="3">
    <source>
        <dbReference type="ARBA" id="ARBA00022481"/>
    </source>
</evidence>
<gene>
    <name evidence="15" type="ORF">FXN65_14620</name>
</gene>
<dbReference type="GO" id="GO:0007165">
    <property type="term" value="P:signal transduction"/>
    <property type="evidence" value="ECO:0007669"/>
    <property type="project" value="UniProtKB-KW"/>
</dbReference>
<dbReference type="PRINTS" id="PR00260">
    <property type="entry name" value="CHEMTRNSDUCR"/>
</dbReference>
<dbReference type="Gene3D" id="1.10.287.950">
    <property type="entry name" value="Methyl-accepting chemotaxis protein"/>
    <property type="match status" value="1"/>
</dbReference>
<dbReference type="EMBL" id="CP043311">
    <property type="protein sequence ID" value="QEY63226.1"/>
    <property type="molecule type" value="Genomic_DNA"/>
</dbReference>
<feature type="domain" description="Methyl-accepting transducer" evidence="13">
    <location>
        <begin position="249"/>
        <end position="485"/>
    </location>
</feature>
<keyword evidence="2" id="KW-1003">Cell membrane</keyword>
<dbReference type="GO" id="GO:0005886">
    <property type="term" value="C:plasma membrane"/>
    <property type="evidence" value="ECO:0007669"/>
    <property type="project" value="UniProtKB-SubCell"/>
</dbReference>
<dbReference type="FunFam" id="1.10.287.950:FF:000001">
    <property type="entry name" value="Methyl-accepting chemotaxis sensory transducer"/>
    <property type="match status" value="1"/>
</dbReference>
<reference evidence="15 16" key="1">
    <citation type="submission" date="2019-08" db="EMBL/GenBank/DDBJ databases">
        <title>Whole-genome Sequencing of e-waste polymer degrading bacterium Pseudomonas sp. strain PE08.</title>
        <authorList>
            <person name="Kirdat K."/>
            <person name="Debbarma P."/>
            <person name="Narawade N."/>
            <person name="Suyal D."/>
            <person name="Thorat V."/>
            <person name="Shouche Y."/>
            <person name="Goel R."/>
            <person name="Yadav A."/>
        </authorList>
    </citation>
    <scope>NUCLEOTIDE SEQUENCE [LARGE SCALE GENOMIC DNA]</scope>
    <source>
        <strain evidence="15 16">PE08</strain>
    </source>
</reference>
<keyword evidence="9 11" id="KW-0807">Transducer</keyword>
<feature type="transmembrane region" description="Helical" evidence="12">
    <location>
        <begin position="174"/>
        <end position="194"/>
    </location>
</feature>
<dbReference type="SUPFAM" id="SSF55785">
    <property type="entry name" value="PYP-like sensor domain (PAS domain)"/>
    <property type="match status" value="1"/>
</dbReference>
<keyword evidence="6 12" id="KW-0812">Transmembrane</keyword>
<dbReference type="Gene3D" id="3.30.450.20">
    <property type="entry name" value="PAS domain"/>
    <property type="match status" value="1"/>
</dbReference>
<dbReference type="Pfam" id="PF08447">
    <property type="entry name" value="PAS_3"/>
    <property type="match status" value="1"/>
</dbReference>
<dbReference type="InterPro" id="IPR004090">
    <property type="entry name" value="Chemotax_Me-accpt_rcpt"/>
</dbReference>
<evidence type="ECO:0000256" key="1">
    <source>
        <dbReference type="ARBA" id="ARBA00004429"/>
    </source>
</evidence>
<evidence type="ECO:0000256" key="11">
    <source>
        <dbReference type="PROSITE-ProRule" id="PRU00284"/>
    </source>
</evidence>
<dbReference type="PANTHER" id="PTHR32089">
    <property type="entry name" value="METHYL-ACCEPTING CHEMOTAXIS PROTEIN MCPB"/>
    <property type="match status" value="1"/>
</dbReference>
<evidence type="ECO:0000313" key="16">
    <source>
        <dbReference type="Proteomes" id="UP000327179"/>
    </source>
</evidence>
<dbReference type="NCBIfam" id="TIGR00229">
    <property type="entry name" value="sensory_box"/>
    <property type="match status" value="1"/>
</dbReference>
<dbReference type="PANTHER" id="PTHR32089:SF74">
    <property type="entry name" value="METHYL-ACCEPTING CHEMOTAXIS PROTEIN AER"/>
    <property type="match status" value="1"/>
</dbReference>
<evidence type="ECO:0000256" key="10">
    <source>
        <dbReference type="ARBA" id="ARBA00029447"/>
    </source>
</evidence>
<dbReference type="FunFam" id="3.30.450.20:FF:000046">
    <property type="entry name" value="Aerotaxis sensor receptor"/>
    <property type="match status" value="1"/>
</dbReference>
<dbReference type="PROSITE" id="PS50112">
    <property type="entry name" value="PAS"/>
    <property type="match status" value="1"/>
</dbReference>
<evidence type="ECO:0000313" key="15">
    <source>
        <dbReference type="EMBL" id="QEY63226.1"/>
    </source>
</evidence>
<sequence>MRKNMPTTQRERNIPAHQHLTSVTDCNGIITYCNDEFVAVSGFSREQLLGSPHNLVRHPDMPAQVFEHMWDYLKAGKSWMGIVKNRCSNGDFYWVNAYITPILEAGHVVGYESVRTHADARQVSRAERLYARLNSGRAANSMGEKLGVAARFLLLPLLGALLGVTLYAEGHAGFGIASVLLLTFGQTLATLGFVKRALSRVAQAAPKAFASELVARTYTDDTGAVASLQLALISEGARIRTALCRLGDFADLTASQASQNGQLVQQAEQALQAQQVEAEMAATAMHEMATSITQVSSHVQQTAQEARQVSQLSLEGSRQAQQSRLVVEKLARTVDQISTSVTGLATEAESIQQAADMIRAIAEQTNLLALNAAIEAARAGEQGRGFAVVADEVRALASKTQESTEAIQRIIANLQGVAGQAVTIAQQGSSEARSGVDRVVETEAALGGITVAVERIHRMAEQMASAAGEQSRVAEDISRQIGTISEAAEHNAAITSRSSQLGSELATTAHSLHALVARFNA</sequence>
<evidence type="ECO:0000256" key="7">
    <source>
        <dbReference type="ARBA" id="ARBA00022989"/>
    </source>
</evidence>
<dbReference type="AlphaFoldDB" id="A0A5J6QRB2"/>
<accession>A0A5J6QRB2</accession>
<dbReference type="SUPFAM" id="SSF58104">
    <property type="entry name" value="Methyl-accepting chemotaxis protein (MCP) signaling domain"/>
    <property type="match status" value="1"/>
</dbReference>
<proteinExistence type="inferred from homology"/>
<keyword evidence="5" id="KW-0997">Cell inner membrane</keyword>
<dbReference type="SMART" id="SM00283">
    <property type="entry name" value="MA"/>
    <property type="match status" value="1"/>
</dbReference>
<dbReference type="RefSeq" id="WP_151133875.1">
    <property type="nucleotide sequence ID" value="NZ_CP043311.1"/>
</dbReference>
<evidence type="ECO:0000256" key="5">
    <source>
        <dbReference type="ARBA" id="ARBA00022519"/>
    </source>
</evidence>
<comment type="similarity">
    <text evidence="10">Belongs to the methyl-accepting chemotaxis (MCP) protein family.</text>
</comment>
<keyword evidence="3" id="KW-0488">Methylation</keyword>
<dbReference type="GO" id="GO:0004888">
    <property type="term" value="F:transmembrane signaling receptor activity"/>
    <property type="evidence" value="ECO:0007669"/>
    <property type="project" value="InterPro"/>
</dbReference>
<feature type="domain" description="PAS" evidence="14">
    <location>
        <begin position="23"/>
        <end position="76"/>
    </location>
</feature>
<keyword evidence="7 12" id="KW-1133">Transmembrane helix</keyword>
<dbReference type="GO" id="GO:0052131">
    <property type="term" value="P:positive aerotaxis"/>
    <property type="evidence" value="ECO:0007669"/>
    <property type="project" value="UniProtKB-ARBA"/>
</dbReference>
<dbReference type="Pfam" id="PF00015">
    <property type="entry name" value="MCPsignal"/>
    <property type="match status" value="1"/>
</dbReference>
<dbReference type="InterPro" id="IPR035965">
    <property type="entry name" value="PAS-like_dom_sf"/>
</dbReference>
<dbReference type="CDD" id="cd00130">
    <property type="entry name" value="PAS"/>
    <property type="match status" value="1"/>
</dbReference>
<dbReference type="InterPro" id="IPR004089">
    <property type="entry name" value="MCPsignal_dom"/>
</dbReference>
<dbReference type="CDD" id="cd11386">
    <property type="entry name" value="MCP_signal"/>
    <property type="match status" value="1"/>
</dbReference>
<evidence type="ECO:0000259" key="14">
    <source>
        <dbReference type="PROSITE" id="PS50112"/>
    </source>
</evidence>
<keyword evidence="4" id="KW-0145">Chemotaxis</keyword>
<dbReference type="KEGG" id="plal:FXN65_14620"/>
<evidence type="ECO:0000256" key="9">
    <source>
        <dbReference type="ARBA" id="ARBA00023224"/>
    </source>
</evidence>
<evidence type="ECO:0000259" key="13">
    <source>
        <dbReference type="PROSITE" id="PS50111"/>
    </source>
</evidence>
<dbReference type="InterPro" id="IPR013655">
    <property type="entry name" value="PAS_fold_3"/>
</dbReference>
<protein>
    <submittedName>
        <fullName evidence="15">Methyl-accepting chemotaxis protein</fullName>
    </submittedName>
</protein>
<evidence type="ECO:0000256" key="2">
    <source>
        <dbReference type="ARBA" id="ARBA00022475"/>
    </source>
</evidence>
<evidence type="ECO:0000256" key="12">
    <source>
        <dbReference type="SAM" id="Phobius"/>
    </source>
</evidence>
<evidence type="ECO:0000256" key="6">
    <source>
        <dbReference type="ARBA" id="ARBA00022692"/>
    </source>
</evidence>
<evidence type="ECO:0000256" key="8">
    <source>
        <dbReference type="ARBA" id="ARBA00023136"/>
    </source>
</evidence>
<organism evidence="15 16">
    <name type="scientific">Metapseudomonas lalkuanensis</name>
    <dbReference type="NCBI Taxonomy" id="2604832"/>
    <lineage>
        <taxon>Bacteria</taxon>
        <taxon>Pseudomonadati</taxon>
        <taxon>Pseudomonadota</taxon>
        <taxon>Gammaproteobacteria</taxon>
        <taxon>Pseudomonadales</taxon>
        <taxon>Pseudomonadaceae</taxon>
        <taxon>Metapseudomonas</taxon>
    </lineage>
</organism>
<dbReference type="InterPro" id="IPR000014">
    <property type="entry name" value="PAS"/>
</dbReference>
<feature type="transmembrane region" description="Helical" evidence="12">
    <location>
        <begin position="148"/>
        <end position="168"/>
    </location>
</feature>
<name>A0A5J6QRB2_9GAMM</name>